<sequence length="644" mass="71537">MRVMCLAVGRHMQLVSHELASIASLYGEIVQLVEEPLVVGRFFQVDFRSDVAAKCIVSRCVLLQAAFTVMDNIIQSNVSSLAEYFQKVYPTCFQKDFCGHALDVKALKKRIRSSKEKEALLGQFIHFNVEAVMTLNQNRLPMSLLIGVERCCLGLLVAQGLSPSTGSRGGRVGSGIAAKFSLSQRPYTGITTMDPELALVMANLARVRKDDIVLDPFAGSCGILLACAYFGMSLGFAHDTSELVLRGDGPGRDISTNFDIHLLSRPEICIVDVLCDPPYGVRTFGMHDNDEAGFEDQFVSELVQIWSQHLAPGGRMVFYVCGPPNHTTSLSDYLTTIIRGNHMTIVSIVESDVHIQSPAGATWSRSLVILEKHGDIRSLPVHVNESSEPTAPVFSRHITWNICRDMEPFDVWRAAWIGDVDAICNFEARGCNLNAQDENGKTPLYFASGYNQLQVVKYLIERVIVDTMDHEEKTALVQAARHGHCKIVELILGAQANPCHMSKKLWCPAFYAATYGHAEVLRLLHEVSAESITLQGPGKATPLHRAAERGHSECTDWMGRCFITYAVRSGHVEVLKQANTMESSTDIEGNTPLHYAVLYGRSECAQWLLFNYPWTAKRKNNEGRTPSEMSKSKEMHDIFQTIIH</sequence>
<feature type="domain" description="Ribosomal RNA large subunit methyltransferase K/L-like methyltransferase" evidence="4">
    <location>
        <begin position="184"/>
        <end position="230"/>
    </location>
</feature>
<dbReference type="Proteomes" id="UP000332933">
    <property type="component" value="Unassembled WGS sequence"/>
</dbReference>
<dbReference type="InterPro" id="IPR036770">
    <property type="entry name" value="Ankyrin_rpt-contain_sf"/>
</dbReference>
<keyword evidence="2 3" id="KW-0040">ANK repeat</keyword>
<dbReference type="EMBL" id="CAADRA010007568">
    <property type="protein sequence ID" value="VFU02123.1"/>
    <property type="molecule type" value="Genomic_DNA"/>
</dbReference>
<evidence type="ECO:0000313" key="5">
    <source>
        <dbReference type="EMBL" id="KAF0682362.1"/>
    </source>
</evidence>
<keyword evidence="1" id="KW-0677">Repeat</keyword>
<evidence type="ECO:0000313" key="6">
    <source>
        <dbReference type="EMBL" id="VFU02123.1"/>
    </source>
</evidence>
<dbReference type="InterPro" id="IPR000241">
    <property type="entry name" value="RlmKL-like_Mtase"/>
</dbReference>
<accession>A0A485LT76</accession>
<dbReference type="Pfam" id="PF13857">
    <property type="entry name" value="Ank_5"/>
    <property type="match status" value="1"/>
</dbReference>
<evidence type="ECO:0000256" key="1">
    <source>
        <dbReference type="ARBA" id="ARBA00022737"/>
    </source>
</evidence>
<dbReference type="EMBL" id="VJMH01007542">
    <property type="protein sequence ID" value="KAF0682362.1"/>
    <property type="molecule type" value="Genomic_DNA"/>
</dbReference>
<proteinExistence type="predicted"/>
<name>A0A485LT76_9STRA</name>
<evidence type="ECO:0000313" key="7">
    <source>
        <dbReference type="Proteomes" id="UP000332933"/>
    </source>
</evidence>
<keyword evidence="7" id="KW-1185">Reference proteome</keyword>
<evidence type="ECO:0000256" key="2">
    <source>
        <dbReference type="ARBA" id="ARBA00023043"/>
    </source>
</evidence>
<protein>
    <submittedName>
        <fullName evidence="6">Aste57867_25500 protein</fullName>
    </submittedName>
</protein>
<reference evidence="6 7" key="1">
    <citation type="submission" date="2019-03" db="EMBL/GenBank/DDBJ databases">
        <authorList>
            <person name="Gaulin E."/>
            <person name="Dumas B."/>
        </authorList>
    </citation>
    <scope>NUCLEOTIDE SEQUENCE [LARGE SCALE GENOMIC DNA]</scope>
    <source>
        <strain evidence="6">CBS 568.67</strain>
    </source>
</reference>
<feature type="repeat" description="ANK" evidence="3">
    <location>
        <begin position="439"/>
        <end position="462"/>
    </location>
</feature>
<dbReference type="OrthoDB" id="296065at2759"/>
<dbReference type="PANTHER" id="PTHR24198:SF165">
    <property type="entry name" value="ANKYRIN REPEAT-CONTAINING PROTEIN-RELATED"/>
    <property type="match status" value="1"/>
</dbReference>
<reference evidence="5" key="2">
    <citation type="submission" date="2019-06" db="EMBL/GenBank/DDBJ databases">
        <title>Genomics analysis of Aphanomyces spp. identifies a new class of oomycete effector associated with host adaptation.</title>
        <authorList>
            <person name="Gaulin E."/>
        </authorList>
    </citation>
    <scope>NUCLEOTIDE SEQUENCE</scope>
    <source>
        <strain evidence="5">CBS 578.67</strain>
    </source>
</reference>
<dbReference type="SMART" id="SM00248">
    <property type="entry name" value="ANK"/>
    <property type="match status" value="5"/>
</dbReference>
<feature type="repeat" description="ANK" evidence="3">
    <location>
        <begin position="588"/>
        <end position="609"/>
    </location>
</feature>
<dbReference type="AlphaFoldDB" id="A0A485LT76"/>
<dbReference type="InterPro" id="IPR029063">
    <property type="entry name" value="SAM-dependent_MTases_sf"/>
</dbReference>
<dbReference type="Pfam" id="PF12796">
    <property type="entry name" value="Ank_2"/>
    <property type="match status" value="1"/>
</dbReference>
<evidence type="ECO:0000259" key="4">
    <source>
        <dbReference type="Pfam" id="PF01170"/>
    </source>
</evidence>
<dbReference type="Gene3D" id="1.25.40.20">
    <property type="entry name" value="Ankyrin repeat-containing domain"/>
    <property type="match status" value="1"/>
</dbReference>
<evidence type="ECO:0000256" key="3">
    <source>
        <dbReference type="PROSITE-ProRule" id="PRU00023"/>
    </source>
</evidence>
<dbReference type="Gene3D" id="3.40.50.150">
    <property type="entry name" value="Vaccinia Virus protein VP39"/>
    <property type="match status" value="1"/>
</dbReference>
<dbReference type="PANTHER" id="PTHR24198">
    <property type="entry name" value="ANKYRIN REPEAT AND PROTEIN KINASE DOMAIN-CONTAINING PROTEIN"/>
    <property type="match status" value="1"/>
</dbReference>
<dbReference type="SUPFAM" id="SSF53335">
    <property type="entry name" value="S-adenosyl-L-methionine-dependent methyltransferases"/>
    <property type="match status" value="1"/>
</dbReference>
<dbReference type="Pfam" id="PF01170">
    <property type="entry name" value="UPF0020"/>
    <property type="match status" value="1"/>
</dbReference>
<dbReference type="PROSITE" id="PS50297">
    <property type="entry name" value="ANK_REP_REGION"/>
    <property type="match status" value="2"/>
</dbReference>
<dbReference type="GO" id="GO:0043527">
    <property type="term" value="C:tRNA methyltransferase complex"/>
    <property type="evidence" value="ECO:0007669"/>
    <property type="project" value="UniProtKB-ARBA"/>
</dbReference>
<dbReference type="SUPFAM" id="SSF48403">
    <property type="entry name" value="Ankyrin repeat"/>
    <property type="match status" value="1"/>
</dbReference>
<dbReference type="InterPro" id="IPR002110">
    <property type="entry name" value="Ankyrin_rpt"/>
</dbReference>
<dbReference type="PROSITE" id="PS50088">
    <property type="entry name" value="ANK_REPEAT"/>
    <property type="match status" value="2"/>
</dbReference>
<gene>
    <name evidence="6" type="primary">Aste57867_25500</name>
    <name evidence="5" type="ORF">As57867_025421</name>
    <name evidence="6" type="ORF">ASTE57867_25500</name>
</gene>
<organism evidence="6 7">
    <name type="scientific">Aphanomyces stellatus</name>
    <dbReference type="NCBI Taxonomy" id="120398"/>
    <lineage>
        <taxon>Eukaryota</taxon>
        <taxon>Sar</taxon>
        <taxon>Stramenopiles</taxon>
        <taxon>Oomycota</taxon>
        <taxon>Saprolegniomycetes</taxon>
        <taxon>Saprolegniales</taxon>
        <taxon>Verrucalvaceae</taxon>
        <taxon>Aphanomyces</taxon>
    </lineage>
</organism>